<dbReference type="PROSITE" id="PS01124">
    <property type="entry name" value="HTH_ARAC_FAMILY_2"/>
    <property type="match status" value="1"/>
</dbReference>
<dbReference type="KEGG" id="samy:DB32_007084"/>
<dbReference type="STRING" id="927083.DB32_007084"/>
<dbReference type="EMBL" id="CP011125">
    <property type="protein sequence ID" value="AKF09935.1"/>
    <property type="molecule type" value="Genomic_DNA"/>
</dbReference>
<accession>A0A0F6YLV0</accession>
<dbReference type="Pfam" id="PF12833">
    <property type="entry name" value="HTH_18"/>
    <property type="match status" value="1"/>
</dbReference>
<dbReference type="SMART" id="SM00342">
    <property type="entry name" value="HTH_ARAC"/>
    <property type="match status" value="1"/>
</dbReference>
<dbReference type="OrthoDB" id="9798003at2"/>
<dbReference type="Gene3D" id="1.10.10.60">
    <property type="entry name" value="Homeodomain-like"/>
    <property type="match status" value="1"/>
</dbReference>
<dbReference type="InterPro" id="IPR029062">
    <property type="entry name" value="Class_I_gatase-like"/>
</dbReference>
<dbReference type="InterPro" id="IPR002818">
    <property type="entry name" value="DJ-1/PfpI"/>
</dbReference>
<evidence type="ECO:0000313" key="3">
    <source>
        <dbReference type="Proteomes" id="UP000034883"/>
    </source>
</evidence>
<dbReference type="PANTHER" id="PTHR43130:SF11">
    <property type="entry name" value="TRANSCRIPTIONAL REGULATORY PROTEIN"/>
    <property type="match status" value="1"/>
</dbReference>
<dbReference type="GO" id="GO:0043565">
    <property type="term" value="F:sequence-specific DNA binding"/>
    <property type="evidence" value="ECO:0007669"/>
    <property type="project" value="InterPro"/>
</dbReference>
<dbReference type="Gene3D" id="3.40.50.880">
    <property type="match status" value="1"/>
</dbReference>
<dbReference type="SUPFAM" id="SSF52317">
    <property type="entry name" value="Class I glutamine amidotransferase-like"/>
    <property type="match status" value="1"/>
</dbReference>
<dbReference type="RefSeq" id="WP_053236939.1">
    <property type="nucleotide sequence ID" value="NZ_CP011125.1"/>
</dbReference>
<protein>
    <submittedName>
        <fullName evidence="2">Transcriptional regulator, AraC family protein</fullName>
    </submittedName>
</protein>
<dbReference type="Proteomes" id="UP000034883">
    <property type="component" value="Chromosome"/>
</dbReference>
<keyword evidence="3" id="KW-1185">Reference proteome</keyword>
<gene>
    <name evidence="2" type="ORF">DB32_007084</name>
</gene>
<reference evidence="2 3" key="1">
    <citation type="submission" date="2015-03" db="EMBL/GenBank/DDBJ databases">
        <title>Genome assembly of Sandaracinus amylolyticus DSM 53668.</title>
        <authorList>
            <person name="Sharma G."/>
            <person name="Subramanian S."/>
        </authorList>
    </citation>
    <scope>NUCLEOTIDE SEQUENCE [LARGE SCALE GENOMIC DNA]</scope>
    <source>
        <strain evidence="2 3">DSM 53668</strain>
    </source>
</reference>
<dbReference type="AlphaFoldDB" id="A0A0F6YLV0"/>
<organism evidence="2 3">
    <name type="scientific">Sandaracinus amylolyticus</name>
    <dbReference type="NCBI Taxonomy" id="927083"/>
    <lineage>
        <taxon>Bacteria</taxon>
        <taxon>Pseudomonadati</taxon>
        <taxon>Myxococcota</taxon>
        <taxon>Polyangia</taxon>
        <taxon>Polyangiales</taxon>
        <taxon>Sandaracinaceae</taxon>
        <taxon>Sandaracinus</taxon>
    </lineage>
</organism>
<evidence type="ECO:0000313" key="2">
    <source>
        <dbReference type="EMBL" id="AKF09935.1"/>
    </source>
</evidence>
<feature type="domain" description="HTH araC/xylS-type" evidence="1">
    <location>
        <begin position="220"/>
        <end position="318"/>
    </location>
</feature>
<dbReference type="CDD" id="cd03138">
    <property type="entry name" value="GATase1_AraC_2"/>
    <property type="match status" value="1"/>
</dbReference>
<sequence length="318" mass="34968">MQIAVLALEGAFDVGLASLLDTLSIASDLSRARGADGPRFDARIVGVRRRVTTHQGLRVPVSSPPRSAPDVVVVPGLGCTVPDALRERLERRDVADAAALIRRWSEQGTRVSAACTGTFVLARSGLLDGQRATTTWWMAPLFRELFPRVELDESQMVVDSRGRVTAGAAFAHVDLALWWIRRKSPTLAAQAARHLVVDARPSQAPFVIPDQLTHEDPLVERFEGWARRRLADRFSLAAAARAAGTSERTLSRRVRTVLGRTPLGYVQDLRIERAVHLLKTTSQDVEAIARAVGYGDGVTLRTLLRRKLGRGVRELRAR</sequence>
<dbReference type="PANTHER" id="PTHR43130">
    <property type="entry name" value="ARAC-FAMILY TRANSCRIPTIONAL REGULATOR"/>
    <property type="match status" value="1"/>
</dbReference>
<evidence type="ECO:0000259" key="1">
    <source>
        <dbReference type="PROSITE" id="PS01124"/>
    </source>
</evidence>
<dbReference type="GO" id="GO:0003700">
    <property type="term" value="F:DNA-binding transcription factor activity"/>
    <property type="evidence" value="ECO:0007669"/>
    <property type="project" value="InterPro"/>
</dbReference>
<dbReference type="InterPro" id="IPR018060">
    <property type="entry name" value="HTH_AraC"/>
</dbReference>
<name>A0A0F6YLV0_9BACT</name>
<dbReference type="Pfam" id="PF01965">
    <property type="entry name" value="DJ-1_PfpI"/>
    <property type="match status" value="1"/>
</dbReference>
<dbReference type="InterPro" id="IPR052158">
    <property type="entry name" value="INH-QAR"/>
</dbReference>
<proteinExistence type="predicted"/>